<dbReference type="Proteomes" id="UP000199662">
    <property type="component" value="Unassembled WGS sequence"/>
</dbReference>
<sequence length="487" mass="56514">MIAYFPAAYPDELLYSQLARYYTKSGYMAYSFAAEELFVSKTVRPDMEFINSYTPAAVQAITRDISMEAVIEKHTMFPCYGRFLPKERRQKAFQSLVSMLGNYYNLLPIPQSKNGKVHCLRYCPACAAHDREQYGEAYWHRIHQIIGIHVCPVHRCYLMDSSLMISGKATPSFKTAEEMIPQSEYCVSTDNEIEIRVAVYMAEVFQADVDIDSCATVGDFLHSRMANTQYRSVRGEQRNIALFHADFTEYYRNLSQNWFTELWQTQKVLTNNRVNFYEICLMAMFLGITTDEMVHMELPEKTQQQLFDEAVYRLHEQGLKYTAIAKILSAPYVIVKTIGERKYGTYHKPTKASLKSGAKPQNWNQIDENTLPLVKEAISQLQGDGTTRPKKITTFTVEKILHLSSKKISLYLPKCLAEIQRHEESQEQYWAREVAWAARHVRDSGVTLTWRKVRDLTNIRRRDFEACLRYIPEHADIELVEQILPLL</sequence>
<dbReference type="AlphaFoldDB" id="A0A1H7AZV3"/>
<dbReference type="RefSeq" id="WP_091832888.1">
    <property type="nucleotide sequence ID" value="NZ_FNZK01000014.1"/>
</dbReference>
<reference evidence="2 3" key="1">
    <citation type="submission" date="2016-10" db="EMBL/GenBank/DDBJ databases">
        <authorList>
            <person name="de Groot N.N."/>
        </authorList>
    </citation>
    <scope>NUCLEOTIDE SEQUENCE [LARGE SCALE GENOMIC DNA]</scope>
    <source>
        <strain evidence="2 3">DSM 2179</strain>
    </source>
</reference>
<protein>
    <submittedName>
        <fullName evidence="2">TniQ protein</fullName>
    </submittedName>
</protein>
<name>A0A1H7AZV3_9FIRM</name>
<dbReference type="Pfam" id="PF06527">
    <property type="entry name" value="TniQ"/>
    <property type="match status" value="1"/>
</dbReference>
<evidence type="ECO:0000259" key="1">
    <source>
        <dbReference type="Pfam" id="PF06527"/>
    </source>
</evidence>
<dbReference type="InterPro" id="IPR009492">
    <property type="entry name" value="TniQ"/>
</dbReference>
<dbReference type="EMBL" id="FNZK01000014">
    <property type="protein sequence ID" value="SEJ71109.1"/>
    <property type="molecule type" value="Genomic_DNA"/>
</dbReference>
<feature type="domain" description="TniQ" evidence="1">
    <location>
        <begin position="4"/>
        <end position="158"/>
    </location>
</feature>
<evidence type="ECO:0000313" key="3">
    <source>
        <dbReference type="Proteomes" id="UP000199662"/>
    </source>
</evidence>
<accession>A0A1H7AZV3</accession>
<keyword evidence="3" id="KW-1185">Reference proteome</keyword>
<organism evidence="2 3">
    <name type="scientific">Propionispira arboris</name>
    <dbReference type="NCBI Taxonomy" id="84035"/>
    <lineage>
        <taxon>Bacteria</taxon>
        <taxon>Bacillati</taxon>
        <taxon>Bacillota</taxon>
        <taxon>Negativicutes</taxon>
        <taxon>Selenomonadales</taxon>
        <taxon>Selenomonadaceae</taxon>
        <taxon>Propionispira</taxon>
    </lineage>
</organism>
<dbReference type="STRING" id="84035.SAMN05660742_11490"/>
<evidence type="ECO:0000313" key="2">
    <source>
        <dbReference type="EMBL" id="SEJ71109.1"/>
    </source>
</evidence>
<proteinExistence type="predicted"/>
<gene>
    <name evidence="2" type="ORF">SAMN05660742_11490</name>
</gene>